<name>A0AAN7CUK6_9PEZI</name>
<keyword evidence="5" id="KW-0539">Nucleus</keyword>
<dbReference type="Pfam" id="PF00172">
    <property type="entry name" value="Zn_clus"/>
    <property type="match status" value="1"/>
</dbReference>
<dbReference type="SMART" id="SM00066">
    <property type="entry name" value="GAL4"/>
    <property type="match status" value="1"/>
</dbReference>
<dbReference type="InterPro" id="IPR050815">
    <property type="entry name" value="TF_fung"/>
</dbReference>
<evidence type="ECO:0000313" key="8">
    <source>
        <dbReference type="Proteomes" id="UP001303647"/>
    </source>
</evidence>
<keyword evidence="8" id="KW-1185">Reference proteome</keyword>
<dbReference type="GO" id="GO:0000981">
    <property type="term" value="F:DNA-binding transcription factor activity, RNA polymerase II-specific"/>
    <property type="evidence" value="ECO:0007669"/>
    <property type="project" value="InterPro"/>
</dbReference>
<dbReference type="EMBL" id="MU857635">
    <property type="protein sequence ID" value="KAK4248624.1"/>
    <property type="molecule type" value="Genomic_DNA"/>
</dbReference>
<dbReference type="AlphaFoldDB" id="A0AAN7CUK6"/>
<dbReference type="GO" id="GO:0005634">
    <property type="term" value="C:nucleus"/>
    <property type="evidence" value="ECO:0007669"/>
    <property type="project" value="UniProtKB-SubCell"/>
</dbReference>
<feature type="domain" description="Zn(2)-C6 fungal-type" evidence="6">
    <location>
        <begin position="13"/>
        <end position="42"/>
    </location>
</feature>
<keyword evidence="2" id="KW-0479">Metal-binding</keyword>
<evidence type="ECO:0000256" key="1">
    <source>
        <dbReference type="ARBA" id="ARBA00004123"/>
    </source>
</evidence>
<proteinExistence type="predicted"/>
<dbReference type="SUPFAM" id="SSF57701">
    <property type="entry name" value="Zn2/Cys6 DNA-binding domain"/>
    <property type="match status" value="1"/>
</dbReference>
<dbReference type="InterPro" id="IPR007219">
    <property type="entry name" value="XnlR_reg_dom"/>
</dbReference>
<dbReference type="Pfam" id="PF04082">
    <property type="entry name" value="Fungal_trans"/>
    <property type="match status" value="1"/>
</dbReference>
<dbReference type="PROSITE" id="PS50048">
    <property type="entry name" value="ZN2_CY6_FUNGAL_2"/>
    <property type="match status" value="1"/>
</dbReference>
<dbReference type="CDD" id="cd12148">
    <property type="entry name" value="fungal_TF_MHR"/>
    <property type="match status" value="1"/>
</dbReference>
<dbReference type="InterPro" id="IPR001138">
    <property type="entry name" value="Zn2Cys6_DnaBD"/>
</dbReference>
<evidence type="ECO:0000256" key="4">
    <source>
        <dbReference type="ARBA" id="ARBA00023163"/>
    </source>
</evidence>
<dbReference type="InterPro" id="IPR036864">
    <property type="entry name" value="Zn2-C6_fun-type_DNA-bd_sf"/>
</dbReference>
<keyword evidence="3" id="KW-0805">Transcription regulation</keyword>
<evidence type="ECO:0000256" key="2">
    <source>
        <dbReference type="ARBA" id="ARBA00022723"/>
    </source>
</evidence>
<evidence type="ECO:0000256" key="3">
    <source>
        <dbReference type="ARBA" id="ARBA00023015"/>
    </source>
</evidence>
<evidence type="ECO:0000256" key="5">
    <source>
        <dbReference type="ARBA" id="ARBA00023242"/>
    </source>
</evidence>
<evidence type="ECO:0000313" key="7">
    <source>
        <dbReference type="EMBL" id="KAK4248624.1"/>
    </source>
</evidence>
<accession>A0AAN7CUK6</accession>
<protein>
    <recommendedName>
        <fullName evidence="6">Zn(2)-C6 fungal-type domain-containing protein</fullName>
    </recommendedName>
</protein>
<dbReference type="CDD" id="cd00067">
    <property type="entry name" value="GAL4"/>
    <property type="match status" value="1"/>
</dbReference>
<dbReference type="PROSITE" id="PS00463">
    <property type="entry name" value="ZN2_CY6_FUNGAL_1"/>
    <property type="match status" value="1"/>
</dbReference>
<sequence>MADGDGVQLMRFACHQCRARKLKCNRVRPCQRCSQLGEDCQYSETRQRPGHAPRRPKVKELQSRLTELEHRLKPQLEVEQNVGGRVFGDQAYAQVVPTGRLEQLPPQSVIDELTSIYFSRLYSDAPMQDPARYLDSLHRPPHMQPPICLQYAILAMAATVSPAHKELALPFYYRARNYIERDEMKGARQPWYARASMSVSRCVRLAQMLGLYDVEAVDGGFALAPANNWLEREERRRTMWAIFCTDRLSSSTTGWHPLVDIKKVRTLLPASEEAFRLGREESSLTLHEALGDASANLSPLACRVLAAHLFNICLEHTFTRYPNDDMANPQESEFWKHQQNLDNQLSLLFMVLPNSMRCPPNLTDHNAVSINLNLHTASICIHRVGRARVNGPSHHAHQHHGAAVRSLTAAKAIFAIIRGLSDPHLLFANPFVAFAAFMAAIVFADEFALSHNPQSEEFLNVLMDRMVAIADENLVTASLVMQLAEHMKTNGIDPHAVAKVSHLAAKLEADAFVMPMGLNNHHAGTVVFCPFQPQLQN</sequence>
<comment type="caution">
    <text evidence="7">The sequence shown here is derived from an EMBL/GenBank/DDBJ whole genome shotgun (WGS) entry which is preliminary data.</text>
</comment>
<comment type="subcellular location">
    <subcellularLocation>
        <location evidence="1">Nucleus</location>
    </subcellularLocation>
</comment>
<reference evidence="7" key="2">
    <citation type="submission" date="2023-05" db="EMBL/GenBank/DDBJ databases">
        <authorList>
            <consortium name="Lawrence Berkeley National Laboratory"/>
            <person name="Steindorff A."/>
            <person name="Hensen N."/>
            <person name="Bonometti L."/>
            <person name="Westerberg I."/>
            <person name="Brannstrom I.O."/>
            <person name="Guillou S."/>
            <person name="Cros-Aarteil S."/>
            <person name="Calhoun S."/>
            <person name="Haridas S."/>
            <person name="Kuo A."/>
            <person name="Mondo S."/>
            <person name="Pangilinan J."/>
            <person name="Riley R."/>
            <person name="Labutti K."/>
            <person name="Andreopoulos B."/>
            <person name="Lipzen A."/>
            <person name="Chen C."/>
            <person name="Yanf M."/>
            <person name="Daum C."/>
            <person name="Ng V."/>
            <person name="Clum A."/>
            <person name="Ohm R."/>
            <person name="Martin F."/>
            <person name="Silar P."/>
            <person name="Natvig D."/>
            <person name="Lalanne C."/>
            <person name="Gautier V."/>
            <person name="Ament-Velasquez S.L."/>
            <person name="Kruys A."/>
            <person name="Hutchinson M.I."/>
            <person name="Powell A.J."/>
            <person name="Barry K."/>
            <person name="Miller A.N."/>
            <person name="Grigoriev I.V."/>
            <person name="Debuchy R."/>
            <person name="Gladieux P."/>
            <person name="Thoren M.H."/>
            <person name="Johannesson H."/>
        </authorList>
    </citation>
    <scope>NUCLEOTIDE SEQUENCE</scope>
    <source>
        <strain evidence="7">CBS 359.72</strain>
    </source>
</reference>
<dbReference type="GO" id="GO:0003677">
    <property type="term" value="F:DNA binding"/>
    <property type="evidence" value="ECO:0007669"/>
    <property type="project" value="InterPro"/>
</dbReference>
<dbReference type="PANTHER" id="PTHR47338">
    <property type="entry name" value="ZN(II)2CYS6 TRANSCRIPTION FACTOR (EUROFUNG)-RELATED"/>
    <property type="match status" value="1"/>
</dbReference>
<evidence type="ECO:0000259" key="6">
    <source>
        <dbReference type="PROSITE" id="PS50048"/>
    </source>
</evidence>
<dbReference type="Gene3D" id="4.10.240.10">
    <property type="entry name" value="Zn(2)-C6 fungal-type DNA-binding domain"/>
    <property type="match status" value="1"/>
</dbReference>
<gene>
    <name evidence="7" type="ORF">C7999DRAFT_40242</name>
</gene>
<dbReference type="PANTHER" id="PTHR47338:SF10">
    <property type="entry name" value="TRANSCRIPTION FACTOR DOMAIN-CONTAINING PROTEIN-RELATED"/>
    <property type="match status" value="1"/>
</dbReference>
<keyword evidence="4" id="KW-0804">Transcription</keyword>
<organism evidence="7 8">
    <name type="scientific">Corynascus novoguineensis</name>
    <dbReference type="NCBI Taxonomy" id="1126955"/>
    <lineage>
        <taxon>Eukaryota</taxon>
        <taxon>Fungi</taxon>
        <taxon>Dikarya</taxon>
        <taxon>Ascomycota</taxon>
        <taxon>Pezizomycotina</taxon>
        <taxon>Sordariomycetes</taxon>
        <taxon>Sordariomycetidae</taxon>
        <taxon>Sordariales</taxon>
        <taxon>Chaetomiaceae</taxon>
        <taxon>Corynascus</taxon>
    </lineage>
</organism>
<reference evidence="7" key="1">
    <citation type="journal article" date="2023" name="Mol. Phylogenet. Evol.">
        <title>Genome-scale phylogeny and comparative genomics of the fungal order Sordariales.</title>
        <authorList>
            <person name="Hensen N."/>
            <person name="Bonometti L."/>
            <person name="Westerberg I."/>
            <person name="Brannstrom I.O."/>
            <person name="Guillou S."/>
            <person name="Cros-Aarteil S."/>
            <person name="Calhoun S."/>
            <person name="Haridas S."/>
            <person name="Kuo A."/>
            <person name="Mondo S."/>
            <person name="Pangilinan J."/>
            <person name="Riley R."/>
            <person name="LaButti K."/>
            <person name="Andreopoulos B."/>
            <person name="Lipzen A."/>
            <person name="Chen C."/>
            <person name="Yan M."/>
            <person name="Daum C."/>
            <person name="Ng V."/>
            <person name="Clum A."/>
            <person name="Steindorff A."/>
            <person name="Ohm R.A."/>
            <person name="Martin F."/>
            <person name="Silar P."/>
            <person name="Natvig D.O."/>
            <person name="Lalanne C."/>
            <person name="Gautier V."/>
            <person name="Ament-Velasquez S.L."/>
            <person name="Kruys A."/>
            <person name="Hutchinson M.I."/>
            <person name="Powell A.J."/>
            <person name="Barry K."/>
            <person name="Miller A.N."/>
            <person name="Grigoriev I.V."/>
            <person name="Debuchy R."/>
            <person name="Gladieux P."/>
            <person name="Hiltunen Thoren M."/>
            <person name="Johannesson H."/>
        </authorList>
    </citation>
    <scope>NUCLEOTIDE SEQUENCE</scope>
    <source>
        <strain evidence="7">CBS 359.72</strain>
    </source>
</reference>
<dbReference type="GO" id="GO:0006351">
    <property type="term" value="P:DNA-templated transcription"/>
    <property type="evidence" value="ECO:0007669"/>
    <property type="project" value="InterPro"/>
</dbReference>
<dbReference type="GO" id="GO:0008270">
    <property type="term" value="F:zinc ion binding"/>
    <property type="evidence" value="ECO:0007669"/>
    <property type="project" value="InterPro"/>
</dbReference>
<dbReference type="SMART" id="SM00906">
    <property type="entry name" value="Fungal_trans"/>
    <property type="match status" value="1"/>
</dbReference>
<dbReference type="Proteomes" id="UP001303647">
    <property type="component" value="Unassembled WGS sequence"/>
</dbReference>